<dbReference type="EMBL" id="CP003235">
    <property type="protein sequence ID" value="AFC33867.1"/>
    <property type="molecule type" value="Genomic_DNA"/>
</dbReference>
<evidence type="ECO:0000256" key="5">
    <source>
        <dbReference type="ARBA" id="ARBA00022692"/>
    </source>
</evidence>
<dbReference type="KEGG" id="pmq:PM3016_7291"/>
<dbReference type="CDD" id="cd18773">
    <property type="entry name" value="PDC1_HK_sensor"/>
    <property type="match status" value="1"/>
</dbReference>
<evidence type="ECO:0000313" key="15">
    <source>
        <dbReference type="Proteomes" id="UP000007523"/>
    </source>
</evidence>
<dbReference type="STRING" id="1116391.PM3016_7291"/>
<dbReference type="Proteomes" id="UP000007523">
    <property type="component" value="Chromosome"/>
</dbReference>
<evidence type="ECO:0000256" key="6">
    <source>
        <dbReference type="ARBA" id="ARBA00022989"/>
    </source>
</evidence>
<evidence type="ECO:0000256" key="4">
    <source>
        <dbReference type="ARBA" id="ARBA00022500"/>
    </source>
</evidence>
<protein>
    <submittedName>
        <fullName evidence="14">Methyl-accepting chemotaxis protein McpA</fullName>
    </submittedName>
</protein>
<dbReference type="CDD" id="cd11386">
    <property type="entry name" value="MCP_signal"/>
    <property type="match status" value="1"/>
</dbReference>
<proteinExistence type="inferred from homology"/>
<keyword evidence="5 11" id="KW-0812">Transmembrane</keyword>
<evidence type="ECO:0000256" key="7">
    <source>
        <dbReference type="ARBA" id="ARBA00023136"/>
    </source>
</evidence>
<evidence type="ECO:0000313" key="14">
    <source>
        <dbReference type="EMBL" id="AFC33867.1"/>
    </source>
</evidence>
<dbReference type="InterPro" id="IPR029151">
    <property type="entry name" value="Sensor-like_sf"/>
</dbReference>
<dbReference type="GO" id="GO:0006935">
    <property type="term" value="P:chemotaxis"/>
    <property type="evidence" value="ECO:0007669"/>
    <property type="project" value="UniProtKB-KW"/>
</dbReference>
<dbReference type="PROSITE" id="PS50885">
    <property type="entry name" value="HAMP"/>
    <property type="match status" value="1"/>
</dbReference>
<evidence type="ECO:0000256" key="8">
    <source>
        <dbReference type="ARBA" id="ARBA00023224"/>
    </source>
</evidence>
<feature type="domain" description="Methyl-accepting transducer" evidence="12">
    <location>
        <begin position="395"/>
        <end position="631"/>
    </location>
</feature>
<dbReference type="CDD" id="cd12912">
    <property type="entry name" value="PDC2_MCP_like"/>
    <property type="match status" value="1"/>
</dbReference>
<dbReference type="Gene3D" id="1.10.287.950">
    <property type="entry name" value="Methyl-accepting chemotaxis protein"/>
    <property type="match status" value="1"/>
</dbReference>
<dbReference type="GO" id="GO:0007165">
    <property type="term" value="P:signal transduction"/>
    <property type="evidence" value="ECO:0007669"/>
    <property type="project" value="UniProtKB-KW"/>
</dbReference>
<dbReference type="PROSITE" id="PS50111">
    <property type="entry name" value="CHEMOTAXIS_TRANSDUC_2"/>
    <property type="match status" value="1"/>
</dbReference>
<dbReference type="PANTHER" id="PTHR32089">
    <property type="entry name" value="METHYL-ACCEPTING CHEMOTAXIS PROTEIN MCPB"/>
    <property type="match status" value="1"/>
</dbReference>
<keyword evidence="7 11" id="KW-0472">Membrane</keyword>
<dbReference type="CDD" id="cd06225">
    <property type="entry name" value="HAMP"/>
    <property type="match status" value="1"/>
</dbReference>
<evidence type="ECO:0000256" key="1">
    <source>
        <dbReference type="ARBA" id="ARBA00004651"/>
    </source>
</evidence>
<keyword evidence="2" id="KW-1003">Cell membrane</keyword>
<evidence type="ECO:0000256" key="10">
    <source>
        <dbReference type="PROSITE-ProRule" id="PRU00284"/>
    </source>
</evidence>
<dbReference type="Gene3D" id="3.30.450.20">
    <property type="entry name" value="PAS domain"/>
    <property type="match status" value="2"/>
</dbReference>
<dbReference type="Pfam" id="PF00015">
    <property type="entry name" value="MCPsignal"/>
    <property type="match status" value="1"/>
</dbReference>
<evidence type="ECO:0000259" key="12">
    <source>
        <dbReference type="PROSITE" id="PS50111"/>
    </source>
</evidence>
<comment type="subcellular location">
    <subcellularLocation>
        <location evidence="1">Cell membrane</location>
        <topology evidence="1">Multi-pass membrane protein</topology>
    </subcellularLocation>
</comment>
<evidence type="ECO:0000256" key="9">
    <source>
        <dbReference type="ARBA" id="ARBA00029447"/>
    </source>
</evidence>
<dbReference type="GO" id="GO:0005886">
    <property type="term" value="C:plasma membrane"/>
    <property type="evidence" value="ECO:0007669"/>
    <property type="project" value="UniProtKB-SubCell"/>
</dbReference>
<evidence type="ECO:0000259" key="13">
    <source>
        <dbReference type="PROSITE" id="PS50885"/>
    </source>
</evidence>
<dbReference type="InterPro" id="IPR033479">
    <property type="entry name" value="dCache_1"/>
</dbReference>
<feature type="domain" description="HAMP" evidence="13">
    <location>
        <begin position="324"/>
        <end position="376"/>
    </location>
</feature>
<keyword evidence="6 11" id="KW-1133">Transmembrane helix</keyword>
<dbReference type="Pfam" id="PF00672">
    <property type="entry name" value="HAMP"/>
    <property type="match status" value="1"/>
</dbReference>
<keyword evidence="4" id="KW-0145">Chemotaxis</keyword>
<comment type="similarity">
    <text evidence="9">Belongs to the methyl-accepting chemotaxis (MCP) protein family.</text>
</comment>
<dbReference type="SUPFAM" id="SSF103190">
    <property type="entry name" value="Sensory domain-like"/>
    <property type="match status" value="1"/>
</dbReference>
<dbReference type="PANTHER" id="PTHR32089:SF114">
    <property type="entry name" value="METHYL-ACCEPTING CHEMOTAXIS PROTEIN MCPB"/>
    <property type="match status" value="1"/>
</dbReference>
<dbReference type="HOGENOM" id="CLU_000445_107_19_9"/>
<keyword evidence="3" id="KW-0488">Methylation</keyword>
<evidence type="ECO:0000256" key="11">
    <source>
        <dbReference type="SAM" id="Phobius"/>
    </source>
</evidence>
<dbReference type="SMART" id="SM00283">
    <property type="entry name" value="MA"/>
    <property type="match status" value="1"/>
</dbReference>
<dbReference type="Pfam" id="PF02743">
    <property type="entry name" value="dCache_1"/>
    <property type="match status" value="1"/>
</dbReference>
<dbReference type="InterPro" id="IPR003660">
    <property type="entry name" value="HAMP_dom"/>
</dbReference>
<organism evidence="14 15">
    <name type="scientific">Paenibacillus mucilaginosus 3016</name>
    <dbReference type="NCBI Taxonomy" id="1116391"/>
    <lineage>
        <taxon>Bacteria</taxon>
        <taxon>Bacillati</taxon>
        <taxon>Bacillota</taxon>
        <taxon>Bacilli</taxon>
        <taxon>Bacillales</taxon>
        <taxon>Paenibacillaceae</taxon>
        <taxon>Paenibacillus</taxon>
    </lineage>
</organism>
<dbReference type="Gene3D" id="1.10.8.500">
    <property type="entry name" value="HAMP domain in histidine kinase"/>
    <property type="match status" value="1"/>
</dbReference>
<accession>H6NE91</accession>
<sequence>MARLFTRNKDMRTAANAGEKRVLLNLKNKLIGSFAVLLLVPTLSLAIASYQTAKSKVEEQLMQSAGESVKLLDAAINDFFEGKKQSADLLSETVSLAGIRSEGTNIGVDPALRSQLMTFIRTHKDVEMAFVGTETGLYVDSAEVTKIAADYDPRARGWYKQAMTEKGQAVITSPYKSAATGNLVVTVAKSTKDGLGAVALSVPVTKLATMTGSVKLGEEGFVFLADKDRKFVYHPTVESGKELGSMPENEYLYSHDTGSYSYLVNGTDPKKMVFYTNAASGWKIIGTMFDDEVARQAQPILNATVLVLAVSVLLGAALVITILYSVLTPLKQINRVSLKISEGDLSEEIEVKRMDEFGVLSTNFNTMARSLRQLIQQVNGNAMQLAAAAEQLTASSEQISEAGKQVAQAVQEVADGSGEQVVRVNETRGEMSGMTSQLQHISRSADEVAEAAGHTEMTAKDGNEAILTIIGQMNSIGEKVMQLSSDVAGLGERSNQIVKFAEVITEISSQTNLLALNASIEAARAGEQGKGFAVVASEIKKLANQSSDSAHQISQLIAAIQKSTETTVASMDIVTNEVKQGVYMVDAAGGSFQHILESIRNVALQIEQVSKATQGMAGNSENVLQAIAAVSGISEDAAASIQQVAASTEEQLASMQEVAASSAVLGQMAEELQETVGRFKV</sequence>
<dbReference type="SUPFAM" id="SSF58104">
    <property type="entry name" value="Methyl-accepting chemotaxis protein (MCP) signaling domain"/>
    <property type="match status" value="1"/>
</dbReference>
<dbReference type="RefSeq" id="WP_014372673.1">
    <property type="nucleotide sequence ID" value="NC_016935.1"/>
</dbReference>
<keyword evidence="8 10" id="KW-0807">Transducer</keyword>
<reference evidence="14 15" key="1">
    <citation type="journal article" date="2012" name="J. Bacteriol.">
        <title>Complete Genome Sequence of Paenibacillus mucilaginosus 3016, a Bacterium Functional as Microbial Fertilizer.</title>
        <authorList>
            <person name="Ma M."/>
            <person name="Wang Z."/>
            <person name="Li L."/>
            <person name="Jiang X."/>
            <person name="Guan D."/>
            <person name="Cao F."/>
            <person name="Chen H."/>
            <person name="Wang X."/>
            <person name="Shen D."/>
            <person name="Du B."/>
            <person name="Li J."/>
        </authorList>
    </citation>
    <scope>NUCLEOTIDE SEQUENCE [LARGE SCALE GENOMIC DNA]</scope>
    <source>
        <strain evidence="14 15">3016</strain>
    </source>
</reference>
<dbReference type="AlphaFoldDB" id="H6NE91"/>
<gene>
    <name evidence="14" type="ORF">PM3016_7291</name>
</gene>
<feature type="transmembrane region" description="Helical" evidence="11">
    <location>
        <begin position="305"/>
        <end position="327"/>
    </location>
</feature>
<keyword evidence="15" id="KW-1185">Reference proteome</keyword>
<name>H6NE91_9BACL</name>
<evidence type="ECO:0000256" key="3">
    <source>
        <dbReference type="ARBA" id="ARBA00022481"/>
    </source>
</evidence>
<evidence type="ECO:0000256" key="2">
    <source>
        <dbReference type="ARBA" id="ARBA00022475"/>
    </source>
</evidence>
<dbReference type="InterPro" id="IPR004089">
    <property type="entry name" value="MCPsignal_dom"/>
</dbReference>
<dbReference type="SMART" id="SM00304">
    <property type="entry name" value="HAMP"/>
    <property type="match status" value="2"/>
</dbReference>